<dbReference type="InterPro" id="IPR005106">
    <property type="entry name" value="Asp/hSer_DH_NAD-bd"/>
</dbReference>
<feature type="domain" description="Aspartate/homoserine dehydrogenase NAD-binding" evidence="1">
    <location>
        <begin position="24"/>
        <end position="154"/>
    </location>
</feature>
<evidence type="ECO:0000259" key="2">
    <source>
        <dbReference type="Pfam" id="PF21135"/>
    </source>
</evidence>
<accession>A0ABU0S3Q4</accession>
<evidence type="ECO:0000313" key="4">
    <source>
        <dbReference type="Proteomes" id="UP001237780"/>
    </source>
</evidence>
<feature type="domain" description="Oxidoreductase DRL-like catalytic" evidence="2">
    <location>
        <begin position="161"/>
        <end position="321"/>
    </location>
</feature>
<reference evidence="3 4" key="1">
    <citation type="submission" date="2023-07" db="EMBL/GenBank/DDBJ databases">
        <title>Comparative genomics of wheat-associated soil bacteria to identify genetic determinants of phenazine resistance.</title>
        <authorList>
            <person name="Mouncey N."/>
        </authorList>
    </citation>
    <scope>NUCLEOTIDE SEQUENCE [LARGE SCALE GENOMIC DNA]</scope>
    <source>
        <strain evidence="3 4">W4I11</strain>
    </source>
</reference>
<proteinExistence type="predicted"/>
<organism evidence="3 4">
    <name type="scientific">Phyllobacterium ifriqiyense</name>
    <dbReference type="NCBI Taxonomy" id="314238"/>
    <lineage>
        <taxon>Bacteria</taxon>
        <taxon>Pseudomonadati</taxon>
        <taxon>Pseudomonadota</taxon>
        <taxon>Alphaproteobacteria</taxon>
        <taxon>Hyphomicrobiales</taxon>
        <taxon>Phyllobacteriaceae</taxon>
        <taxon>Phyllobacterium</taxon>
    </lineage>
</organism>
<dbReference type="Gene3D" id="3.40.50.720">
    <property type="entry name" value="NAD(P)-binding Rossmann-like Domain"/>
    <property type="match status" value="1"/>
</dbReference>
<sequence>MIIVDRAIKARMATGRPVVVGMYGIGFMGRGLLINVERYMPVLRIAAICNRNVARAINAFVDAGIERGDIVVVSSQAAFSAALEQGKRIVTDDPLLIARSAQIDIVLEATGHVEYGANVTTECIANRKDVVSLNVELDATVGPLLRIKAEKAGVIFTGADGDQPGVTMNLVRHVEAMGLRPLVCGNIKGLQDRFRNPTTQESFAKQWNQTPSMVASFADGTKMTAEQTIVANALGFKVPQRGMIGREHLGHVDDLVDFYDIEQLRELGGIVDYVVGTRPSPGIYVLAEARDDNQSFFLNLGKLGKGPLYSFYTAWHMTVLEFGISVARVALCRDVIIGTTDAPSMDVITMAKRPLKKGETIDGMGGYLTYGTGENYDVSRQQRLLPMGLAENCRLKRDVGIDEALTYDDVELPEDSLVHALRQEQDTLFPAARPSTQQFRQDIPYSSINNSIEPLERA</sequence>
<dbReference type="PANTHER" id="PTHR37850">
    <property type="entry name" value="STRU PROTEIN"/>
    <property type="match status" value="1"/>
</dbReference>
<protein>
    <submittedName>
        <fullName evidence="3">Homoserine dehydrogenase-like protein</fullName>
    </submittedName>
</protein>
<evidence type="ECO:0000259" key="1">
    <source>
        <dbReference type="Pfam" id="PF03447"/>
    </source>
</evidence>
<dbReference type="CDD" id="cd11616">
    <property type="entry name" value="SAF_DH_OX_like"/>
    <property type="match status" value="1"/>
</dbReference>
<dbReference type="EMBL" id="JAUSZT010000002">
    <property type="protein sequence ID" value="MDQ0995387.1"/>
    <property type="molecule type" value="Genomic_DNA"/>
</dbReference>
<dbReference type="Pfam" id="PF03447">
    <property type="entry name" value="NAD_binding_3"/>
    <property type="match status" value="1"/>
</dbReference>
<comment type="caution">
    <text evidence="3">The sequence shown here is derived from an EMBL/GenBank/DDBJ whole genome shotgun (WGS) entry which is preliminary data.</text>
</comment>
<dbReference type="Pfam" id="PF21135">
    <property type="entry name" value="DRL_cat"/>
    <property type="match status" value="1"/>
</dbReference>
<dbReference type="InterPro" id="IPR036291">
    <property type="entry name" value="NAD(P)-bd_dom_sf"/>
</dbReference>
<dbReference type="Proteomes" id="UP001237780">
    <property type="component" value="Unassembled WGS sequence"/>
</dbReference>
<evidence type="ECO:0000313" key="3">
    <source>
        <dbReference type="EMBL" id="MDQ0995387.1"/>
    </source>
</evidence>
<dbReference type="SUPFAM" id="SSF51735">
    <property type="entry name" value="NAD(P)-binding Rossmann-fold domains"/>
    <property type="match status" value="1"/>
</dbReference>
<dbReference type="InterPro" id="IPR048423">
    <property type="entry name" value="DRL_cat"/>
</dbReference>
<dbReference type="RefSeq" id="WP_307276564.1">
    <property type="nucleotide sequence ID" value="NZ_JAUSZT010000002.1"/>
</dbReference>
<gene>
    <name evidence="3" type="ORF">QFZ34_000564</name>
</gene>
<keyword evidence="4" id="KW-1185">Reference proteome</keyword>
<dbReference type="PANTHER" id="PTHR37850:SF1">
    <property type="entry name" value="SAF DOMAIN PROTEIN"/>
    <property type="match status" value="1"/>
</dbReference>
<name>A0ABU0S3Q4_9HYPH</name>